<evidence type="ECO:0000256" key="1">
    <source>
        <dbReference type="SAM" id="Phobius"/>
    </source>
</evidence>
<keyword evidence="1" id="KW-0472">Membrane</keyword>
<protein>
    <submittedName>
        <fullName evidence="2">Uncharacterized protein</fullName>
    </submittedName>
</protein>
<dbReference type="EnsemblBacteria" id="ADE02156">
    <property type="protein sequence ID" value="ADE02156"/>
    <property type="gene ID" value="HVO_A0366"/>
</dbReference>
<dbReference type="Proteomes" id="UP000008243">
    <property type="component" value="Plasmid pHV4"/>
</dbReference>
<geneLocation type="plasmid" evidence="2 3">
    <name>pHV4</name>
</geneLocation>
<keyword evidence="1" id="KW-0812">Transmembrane</keyword>
<dbReference type="EMBL" id="CP001955">
    <property type="protein sequence ID" value="ADE02156.2"/>
    <property type="molecule type" value="Genomic_DNA"/>
</dbReference>
<dbReference type="KEGG" id="hvo:HVO_A0366"/>
<proteinExistence type="predicted"/>
<dbReference type="AlphaFoldDB" id="D4GR35"/>
<reference evidence="2 3" key="1">
    <citation type="journal article" date="2010" name="PLoS ONE">
        <title>The complete genome sequence of Haloferax volcanii DS2, a model archaeon.</title>
        <authorList>
            <person name="Hartman A.L."/>
            <person name="Norais C."/>
            <person name="Badger J.H."/>
            <person name="Delmas S."/>
            <person name="Haldenby S."/>
            <person name="Madupu R."/>
            <person name="Robinson J."/>
            <person name="Khouri H."/>
            <person name="Ren Q."/>
            <person name="Lowe T.M."/>
            <person name="Maupin-Furlow J."/>
            <person name="Pohlschroder M."/>
            <person name="Daniels C."/>
            <person name="Pfeiffer F."/>
            <person name="Allers T."/>
            <person name="Eisen J.A."/>
        </authorList>
    </citation>
    <scope>NUCLEOTIDE SEQUENCE [LARGE SCALE GENOMIC DNA]</scope>
    <source>
        <strain evidence="3">ATCC 29605 / DSM 3757 / JCM 8879 / NBRC 14742 / NCIMB 2012 / VKM B-1768 / DS2</strain>
    </source>
</reference>
<organism evidence="2 3">
    <name type="scientific">Haloferax volcanii (strain ATCC 29605 / DSM 3757 / JCM 8879 / NBRC 14742 / NCIMB 2012 / VKM B-1768 / DS2)</name>
    <name type="common">Halobacterium volcanii</name>
    <dbReference type="NCBI Taxonomy" id="309800"/>
    <lineage>
        <taxon>Archaea</taxon>
        <taxon>Methanobacteriati</taxon>
        <taxon>Methanobacteriota</taxon>
        <taxon>Stenosarchaea group</taxon>
        <taxon>Halobacteria</taxon>
        <taxon>Halobacteriales</taxon>
        <taxon>Haloferacaceae</taxon>
        <taxon>Haloferax</taxon>
    </lineage>
</organism>
<evidence type="ECO:0000313" key="3">
    <source>
        <dbReference type="Proteomes" id="UP000008243"/>
    </source>
</evidence>
<evidence type="ECO:0000313" key="2">
    <source>
        <dbReference type="EMBL" id="ADE02156.2"/>
    </source>
</evidence>
<keyword evidence="3" id="KW-1185">Reference proteome</keyword>
<gene>
    <name evidence="2" type="ordered locus">HVO_A0366</name>
</gene>
<keyword evidence="1" id="KW-1133">Transmembrane helix</keyword>
<sequence>MTDLMKEFLMKIRDEADQELQHPLPGIILVGLAAGLGVLLMGNLVKSVLGGSSIIADFAAIFGAGFYAAVAYYALAKIGL</sequence>
<feature type="transmembrane region" description="Helical" evidence="1">
    <location>
        <begin position="20"/>
        <end position="42"/>
    </location>
</feature>
<accession>D4GR35</accession>
<keyword evidence="2" id="KW-0614">Plasmid</keyword>
<name>D4GR35_HALVD</name>
<feature type="transmembrane region" description="Helical" evidence="1">
    <location>
        <begin position="54"/>
        <end position="75"/>
    </location>
</feature>